<proteinExistence type="predicted"/>
<gene>
    <name evidence="1" type="ORF">CKY02_21410</name>
</gene>
<sequence length="69" mass="7503">MVGRAGPLRLMPHYVQWRLTGNVCNRERRGSAPGGRHLPPALRRWAGSLCAGTRAVCLSLHPTRSQGTG</sequence>
<evidence type="ECO:0000313" key="1">
    <source>
        <dbReference type="EMBL" id="RAX07227.1"/>
    </source>
</evidence>
<dbReference type="AlphaFoldDB" id="A0A329WRZ3"/>
<comment type="caution">
    <text evidence="1">The sequence shown here is derived from an EMBL/GenBank/DDBJ whole genome shotgun (WGS) entry which is preliminary data.</text>
</comment>
<protein>
    <submittedName>
        <fullName evidence="1">Uncharacterized protein</fullName>
    </submittedName>
</protein>
<accession>A0A329WRZ3</accession>
<reference evidence="1 2" key="1">
    <citation type="journal article" date="2018" name="Int. J. Syst. Evol. Microbiol.">
        <title>Whole-genome-based revisit of Photorhabdus phylogeny: proposal for the elevation of most Photorhabdus subspecies to the species level and description of one novel species Photorhabdus bodei sp. nov., and one novel subspecies Photorhabdus laumondii subsp. clarkei subsp. nov.</title>
        <authorList>
            <person name="Machado R.A.R."/>
            <person name="Wuthrich D."/>
            <person name="Kuhnert P."/>
            <person name="Arce C.C.M."/>
            <person name="Thonen L."/>
            <person name="Ruiz C."/>
            <person name="Zhang X."/>
            <person name="Robert C.A.M."/>
            <person name="Karimi J."/>
            <person name="Kamali S."/>
            <person name="Ma J."/>
            <person name="Bruggmann R."/>
            <person name="Erb M."/>
        </authorList>
    </citation>
    <scope>NUCLEOTIDE SEQUENCE [LARGE SCALE GENOMIC DNA]</scope>
    <source>
        <strain evidence="1 2">LJ24-63</strain>
    </source>
</reference>
<name>A0A329WRZ3_9GAMM</name>
<evidence type="ECO:0000313" key="2">
    <source>
        <dbReference type="Proteomes" id="UP000250919"/>
    </source>
</evidence>
<organism evidence="1 2">
    <name type="scientific">Photorhabdus bodei</name>
    <dbReference type="NCBI Taxonomy" id="2029681"/>
    <lineage>
        <taxon>Bacteria</taxon>
        <taxon>Pseudomonadati</taxon>
        <taxon>Pseudomonadota</taxon>
        <taxon>Gammaproteobacteria</taxon>
        <taxon>Enterobacterales</taxon>
        <taxon>Morganellaceae</taxon>
        <taxon>Photorhabdus</taxon>
    </lineage>
</organism>
<dbReference type="Proteomes" id="UP000250919">
    <property type="component" value="Unassembled WGS sequence"/>
</dbReference>
<dbReference type="EMBL" id="NSCM01000069">
    <property type="protein sequence ID" value="RAX07227.1"/>
    <property type="molecule type" value="Genomic_DNA"/>
</dbReference>